<evidence type="ECO:0000256" key="3">
    <source>
        <dbReference type="SAM" id="MobiDB-lite"/>
    </source>
</evidence>
<feature type="compositionally biased region" description="Polar residues" evidence="3">
    <location>
        <begin position="666"/>
        <end position="679"/>
    </location>
</feature>
<sequence length="862" mass="93314">MDPPQSQESATAMEVDGFEVQGPPAIINEFNITPEAFPWRAPIPDKVKSRRVEMGGQLLFDIVLRSGGIDEPEEVYPPTDAASLQRLLDAIAETSYDAVKRDSIIYFLLKWHQDGREKKFAMARCIPPHFAILSDAYWHLDFGEQLADYEKAVSILADARLERHYASEIIQALSLASDPSPLIRKYVRTAKPRLSKPGDIDAYTMALADSSLVEAWEYQQTYPPVKGGTRERLIKKILGWCLAPIPGVEPLKQLAEFPLEKLEQDILHSYATEPPSDLPLASIPAIQDLVVLRLVQAGEFAAAVKLDRQLSSHSALYPSEANKIAVAERRKIMDEIMAALPASERQLLEIELEQLALGKGTGMSGPVLTTSWKERIANDSELSMSWESAGASRSVAPPPSAPLHREPAFFTVTEPSGALRFGGPLPIIPHEERETPRFSISAGPRRVPLHPTGESISAPVTASSGMYGQTSISPVRPMHAVPGSASRPSARAAAVLGGTNAPRTRSGAIAPVAGPSSILSPSRNVPYIVREAPIASETEELYQAAGSANQYSNAFFPTFPTAGVKRAFGEDGPRTPAAAEVMESSPEVEATPEVEQSSEGERTPEAGAVPRARAAFEPEEVPMEDLYEPRMPQPDVEMQETEAPLANGHADASRFKTPEPKPAPQTPQVTAQFSFSFVDSRSGWESRKSPRLHKEKSPEFPGSFTHSDGEGESEPELQAGPEPVQSTPPRQASPLGLTPRIPSPSPMQQPRGAGVQEPEVREDEQRIPGGLMDEDEDEGHDFLPPLPPTTPSARRGRARPSGSRGGTPEVATATPSNLRRSSRISSSTPAVEPESPVKPAAKSRSSRKTVAGGTKSARKKRP</sequence>
<dbReference type="InterPro" id="IPR025151">
    <property type="entry name" value="ELYS_dom"/>
</dbReference>
<evidence type="ECO:0000313" key="6">
    <source>
        <dbReference type="Proteomes" id="UP000076871"/>
    </source>
</evidence>
<dbReference type="AlphaFoldDB" id="A0A165CYU2"/>
<organism evidence="5 6">
    <name type="scientific">Laetiporus sulphureus 93-53</name>
    <dbReference type="NCBI Taxonomy" id="1314785"/>
    <lineage>
        <taxon>Eukaryota</taxon>
        <taxon>Fungi</taxon>
        <taxon>Dikarya</taxon>
        <taxon>Basidiomycota</taxon>
        <taxon>Agaricomycotina</taxon>
        <taxon>Agaricomycetes</taxon>
        <taxon>Polyporales</taxon>
        <taxon>Laetiporus</taxon>
    </lineage>
</organism>
<keyword evidence="6" id="KW-1185">Reference proteome</keyword>
<dbReference type="Pfam" id="PF13934">
    <property type="entry name" value="ELYS"/>
    <property type="match status" value="1"/>
</dbReference>
<reference evidence="5 6" key="1">
    <citation type="journal article" date="2016" name="Mol. Biol. Evol.">
        <title>Comparative Genomics of Early-Diverging Mushroom-Forming Fungi Provides Insights into the Origins of Lignocellulose Decay Capabilities.</title>
        <authorList>
            <person name="Nagy L.G."/>
            <person name="Riley R."/>
            <person name="Tritt A."/>
            <person name="Adam C."/>
            <person name="Daum C."/>
            <person name="Floudas D."/>
            <person name="Sun H."/>
            <person name="Yadav J.S."/>
            <person name="Pangilinan J."/>
            <person name="Larsson K.H."/>
            <person name="Matsuura K."/>
            <person name="Barry K."/>
            <person name="Labutti K."/>
            <person name="Kuo R."/>
            <person name="Ohm R.A."/>
            <person name="Bhattacharya S.S."/>
            <person name="Shirouzu T."/>
            <person name="Yoshinaga Y."/>
            <person name="Martin F.M."/>
            <person name="Grigoriev I.V."/>
            <person name="Hibbett D.S."/>
        </authorList>
    </citation>
    <scope>NUCLEOTIDE SEQUENCE [LARGE SCALE GENOMIC DNA]</scope>
    <source>
        <strain evidence="5 6">93-53</strain>
    </source>
</reference>
<dbReference type="EMBL" id="KV427641">
    <property type="protein sequence ID" value="KZT03770.1"/>
    <property type="molecule type" value="Genomic_DNA"/>
</dbReference>
<keyword evidence="2" id="KW-0539">Nucleus</keyword>
<dbReference type="GO" id="GO:0005634">
    <property type="term" value="C:nucleus"/>
    <property type="evidence" value="ECO:0007669"/>
    <property type="project" value="UniProtKB-SubCell"/>
</dbReference>
<dbReference type="Proteomes" id="UP000076871">
    <property type="component" value="Unassembled WGS sequence"/>
</dbReference>
<feature type="compositionally biased region" description="Acidic residues" evidence="3">
    <location>
        <begin position="617"/>
        <end position="626"/>
    </location>
</feature>
<feature type="region of interest" description="Disordered" evidence="3">
    <location>
        <begin position="571"/>
        <end position="862"/>
    </location>
</feature>
<feature type="domain" description="ELYS-like" evidence="4">
    <location>
        <begin position="57"/>
        <end position="273"/>
    </location>
</feature>
<proteinExistence type="predicted"/>
<evidence type="ECO:0000259" key="4">
    <source>
        <dbReference type="Pfam" id="PF13934"/>
    </source>
</evidence>
<dbReference type="RefSeq" id="XP_040761510.1">
    <property type="nucleotide sequence ID" value="XM_040912947.1"/>
</dbReference>
<dbReference type="GeneID" id="63829975"/>
<gene>
    <name evidence="5" type="ORF">LAESUDRAFT_761621</name>
</gene>
<dbReference type="OrthoDB" id="20729at2759"/>
<comment type="subcellular location">
    <subcellularLocation>
        <location evidence="1">Nucleus</location>
    </subcellularLocation>
</comment>
<feature type="compositionally biased region" description="Polar residues" evidence="3">
    <location>
        <begin position="454"/>
        <end position="467"/>
    </location>
</feature>
<dbReference type="InParanoid" id="A0A165CYU2"/>
<evidence type="ECO:0000313" key="5">
    <source>
        <dbReference type="EMBL" id="KZT03770.1"/>
    </source>
</evidence>
<accession>A0A165CYU2</accession>
<feature type="region of interest" description="Disordered" evidence="3">
    <location>
        <begin position="441"/>
        <end position="467"/>
    </location>
</feature>
<name>A0A165CYU2_9APHY</name>
<protein>
    <recommendedName>
        <fullName evidence="4">ELYS-like domain-containing protein</fullName>
    </recommendedName>
</protein>
<dbReference type="STRING" id="1314785.A0A165CYU2"/>
<evidence type="ECO:0000256" key="1">
    <source>
        <dbReference type="ARBA" id="ARBA00004123"/>
    </source>
</evidence>
<feature type="compositionally biased region" description="Low complexity" evidence="3">
    <location>
        <begin position="799"/>
        <end position="808"/>
    </location>
</feature>
<evidence type="ECO:0000256" key="2">
    <source>
        <dbReference type="ARBA" id="ARBA00023242"/>
    </source>
</evidence>